<dbReference type="RefSeq" id="XP_024877759.1">
    <property type="nucleotide sequence ID" value="XM_025021991.1"/>
</dbReference>
<keyword evidence="1" id="KW-0175">Coiled coil</keyword>
<dbReference type="OrthoDB" id="7534440at2759"/>
<evidence type="ECO:0000313" key="3">
    <source>
        <dbReference type="RefSeq" id="XP_024877759.1"/>
    </source>
</evidence>
<evidence type="ECO:0000256" key="1">
    <source>
        <dbReference type="SAM" id="Coils"/>
    </source>
</evidence>
<sequence>MDADEFNRNFGGCIDRHAAASGEIGAMNIDSVDFDNELRQIEREINRYKPTLQSCRDECENIETEICDVRQLQRKAQFVMDNVRWEEENIHERFKDINLNYDACVERSSSHEDPNETISAGISELTTQRREMLKELGRLRRQANDNGKKLTRVRAMIAEQEEKNAMQIRELKEISESGLFISPDIKKRINAILTHREINEVDSAIN</sequence>
<reference evidence="3" key="1">
    <citation type="submission" date="2025-08" db="UniProtKB">
        <authorList>
            <consortium name="RefSeq"/>
        </authorList>
    </citation>
    <scope>IDENTIFICATION</scope>
    <source>
        <tissue evidence="3">Whole body</tissue>
    </source>
</reference>
<dbReference type="AlphaFoldDB" id="A0A6J1Q6C6"/>
<gene>
    <name evidence="3" type="primary">LOC112458387</name>
</gene>
<evidence type="ECO:0000313" key="2">
    <source>
        <dbReference type="Proteomes" id="UP000504618"/>
    </source>
</evidence>
<dbReference type="GeneID" id="112458387"/>
<protein>
    <submittedName>
        <fullName evidence="3">Uncharacterized protein LOC112458387 isoform X1</fullName>
    </submittedName>
</protein>
<proteinExistence type="predicted"/>
<keyword evidence="2" id="KW-1185">Reference proteome</keyword>
<dbReference type="Proteomes" id="UP000504618">
    <property type="component" value="Unplaced"/>
</dbReference>
<organism evidence="2 3">
    <name type="scientific">Temnothorax curvispinosus</name>
    <dbReference type="NCBI Taxonomy" id="300111"/>
    <lineage>
        <taxon>Eukaryota</taxon>
        <taxon>Metazoa</taxon>
        <taxon>Ecdysozoa</taxon>
        <taxon>Arthropoda</taxon>
        <taxon>Hexapoda</taxon>
        <taxon>Insecta</taxon>
        <taxon>Pterygota</taxon>
        <taxon>Neoptera</taxon>
        <taxon>Endopterygota</taxon>
        <taxon>Hymenoptera</taxon>
        <taxon>Apocrita</taxon>
        <taxon>Aculeata</taxon>
        <taxon>Formicoidea</taxon>
        <taxon>Formicidae</taxon>
        <taxon>Myrmicinae</taxon>
        <taxon>Temnothorax</taxon>
    </lineage>
</organism>
<feature type="coiled-coil region" evidence="1">
    <location>
        <begin position="122"/>
        <end position="177"/>
    </location>
</feature>
<name>A0A6J1Q6C6_9HYME</name>
<accession>A0A6J1Q6C6</accession>